<dbReference type="EMBL" id="JALJXV010000008">
    <property type="protein sequence ID" value="MCP1676310.1"/>
    <property type="molecule type" value="Genomic_DNA"/>
</dbReference>
<evidence type="ECO:0008006" key="4">
    <source>
        <dbReference type="Google" id="ProtNLM"/>
    </source>
</evidence>
<sequence length="164" mass="18023">MKLKTFCTHATLLGIASSALFTAAASDNHHYTPGQGGHIMVTPDQLDWGSVASMEGDAKITIIEGNLAEEAPFTIRLRLPENYIVHPHVHPAYERVTVLSGTFHFAHGDTFDRDATMALTPGSFAIMAPGEPMFAFTEEETIIQLHGEGPWGIDYIHEEHDPRN</sequence>
<gene>
    <name evidence="2" type="ORF">J2T57_003469</name>
</gene>
<protein>
    <recommendedName>
        <fullName evidence="4">Cupin</fullName>
    </recommendedName>
</protein>
<accession>A0AAE3KC02</accession>
<evidence type="ECO:0000313" key="2">
    <source>
        <dbReference type="EMBL" id="MCP1676310.1"/>
    </source>
</evidence>
<dbReference type="InterPro" id="IPR011051">
    <property type="entry name" value="RmlC_Cupin_sf"/>
</dbReference>
<dbReference type="CDD" id="cd06989">
    <property type="entry name" value="cupin_DRT102"/>
    <property type="match status" value="1"/>
</dbReference>
<proteinExistence type="predicted"/>
<evidence type="ECO:0000256" key="1">
    <source>
        <dbReference type="SAM" id="SignalP"/>
    </source>
</evidence>
<dbReference type="InterPro" id="IPR014710">
    <property type="entry name" value="RmlC-like_jellyroll"/>
</dbReference>
<dbReference type="Gene3D" id="2.60.120.10">
    <property type="entry name" value="Jelly Rolls"/>
    <property type="match status" value="1"/>
</dbReference>
<keyword evidence="3" id="KW-1185">Reference proteome</keyword>
<dbReference type="AlphaFoldDB" id="A0AAE3KC02"/>
<reference evidence="2" key="1">
    <citation type="submission" date="2022-03" db="EMBL/GenBank/DDBJ databases">
        <title>Genomic Encyclopedia of Type Strains, Phase III (KMG-III): the genomes of soil and plant-associated and newly described type strains.</title>
        <authorList>
            <person name="Whitman W."/>
        </authorList>
    </citation>
    <scope>NUCLEOTIDE SEQUENCE</scope>
    <source>
        <strain evidence="2">ANL 6-2</strain>
    </source>
</reference>
<organism evidence="2 3">
    <name type="scientific">Natronocella acetinitrilica</name>
    <dbReference type="NCBI Taxonomy" id="414046"/>
    <lineage>
        <taxon>Bacteria</taxon>
        <taxon>Pseudomonadati</taxon>
        <taxon>Pseudomonadota</taxon>
        <taxon>Gammaproteobacteria</taxon>
        <taxon>Chromatiales</taxon>
        <taxon>Ectothiorhodospiraceae</taxon>
        <taxon>Natronocella</taxon>
    </lineage>
</organism>
<dbReference type="RefSeq" id="WP_253481906.1">
    <property type="nucleotide sequence ID" value="NZ_JALJXV010000008.1"/>
</dbReference>
<dbReference type="Proteomes" id="UP001205843">
    <property type="component" value="Unassembled WGS sequence"/>
</dbReference>
<dbReference type="SUPFAM" id="SSF51182">
    <property type="entry name" value="RmlC-like cupins"/>
    <property type="match status" value="1"/>
</dbReference>
<keyword evidence="1" id="KW-0732">Signal</keyword>
<name>A0AAE3KC02_9GAMM</name>
<feature type="chain" id="PRO_5042214937" description="Cupin" evidence="1">
    <location>
        <begin position="24"/>
        <end position="164"/>
    </location>
</feature>
<evidence type="ECO:0000313" key="3">
    <source>
        <dbReference type="Proteomes" id="UP001205843"/>
    </source>
</evidence>
<feature type="signal peptide" evidence="1">
    <location>
        <begin position="1"/>
        <end position="23"/>
    </location>
</feature>
<comment type="caution">
    <text evidence="2">The sequence shown here is derived from an EMBL/GenBank/DDBJ whole genome shotgun (WGS) entry which is preliminary data.</text>
</comment>